<evidence type="ECO:0000313" key="7">
    <source>
        <dbReference type="Proteomes" id="UP000012019"/>
    </source>
</evidence>
<comment type="caution">
    <text evidence="6">The sequence shown here is derived from an EMBL/GenBank/DDBJ whole genome shotgun (WGS) entry which is preliminary data.</text>
</comment>
<dbReference type="STRING" id="1286106.MPL1_11123"/>
<keyword evidence="4" id="KW-0574">Periplasm</keyword>
<dbReference type="PIRSF" id="PIRSF034445">
    <property type="entry name" value="CpxP_Spy"/>
    <property type="match status" value="1"/>
</dbReference>
<comment type="similarity">
    <text evidence="2">Belongs to the CpxP/Spy family.</text>
</comment>
<proteinExistence type="inferred from homology"/>
<dbReference type="GO" id="GO:0051082">
    <property type="term" value="F:unfolded protein binding"/>
    <property type="evidence" value="ECO:0007669"/>
    <property type="project" value="TreeGrafter"/>
</dbReference>
<dbReference type="eggNOG" id="COG3678">
    <property type="taxonomic scope" value="Bacteria"/>
</dbReference>
<evidence type="ECO:0000256" key="5">
    <source>
        <dbReference type="SAM" id="SignalP"/>
    </source>
</evidence>
<dbReference type="Gene3D" id="1.20.120.1490">
    <property type="match status" value="1"/>
</dbReference>
<gene>
    <name evidence="6" type="ORF">MPL1_11123</name>
</gene>
<evidence type="ECO:0000256" key="3">
    <source>
        <dbReference type="ARBA" id="ARBA00022729"/>
    </source>
</evidence>
<dbReference type="EMBL" id="APHR01000062">
    <property type="protein sequence ID" value="EMR12266.1"/>
    <property type="molecule type" value="Genomic_DNA"/>
</dbReference>
<dbReference type="Proteomes" id="UP000012019">
    <property type="component" value="Unassembled WGS sequence"/>
</dbReference>
<evidence type="ECO:0000256" key="1">
    <source>
        <dbReference type="ARBA" id="ARBA00004418"/>
    </source>
</evidence>
<dbReference type="OrthoDB" id="6658856at2"/>
<dbReference type="PANTHER" id="PTHR38102">
    <property type="entry name" value="PERIPLASMIC CHAPERONE SPY"/>
    <property type="match status" value="1"/>
</dbReference>
<evidence type="ECO:0000256" key="4">
    <source>
        <dbReference type="ARBA" id="ARBA00022764"/>
    </source>
</evidence>
<sequence length="159" mass="18519">MKKFALMLSLIPALSLAAPVMSEDHGAHKEREGKCAGKARHHRADMMPRYLKSVDLTQEQNEQISHLMQQHREQTREQMRSKRGEWQAFRQLSFADTLDQARLDEMLENSAASFKAHARQRAELNHAIFQVLTAEQQAEIMQKMAEYRDRAGQRKKYIN</sequence>
<feature type="signal peptide" evidence="5">
    <location>
        <begin position="1"/>
        <end position="17"/>
    </location>
</feature>
<feature type="chain" id="PRO_5004082638" evidence="5">
    <location>
        <begin position="18"/>
        <end position="159"/>
    </location>
</feature>
<dbReference type="GO" id="GO:0030288">
    <property type="term" value="C:outer membrane-bounded periplasmic space"/>
    <property type="evidence" value="ECO:0007669"/>
    <property type="project" value="TreeGrafter"/>
</dbReference>
<evidence type="ECO:0000313" key="6">
    <source>
        <dbReference type="EMBL" id="EMR12266.1"/>
    </source>
</evidence>
<dbReference type="InterPro" id="IPR012899">
    <property type="entry name" value="LTXXQ"/>
</dbReference>
<organism evidence="6 7">
    <name type="scientific">Methylophaga lonarensis MPL</name>
    <dbReference type="NCBI Taxonomy" id="1286106"/>
    <lineage>
        <taxon>Bacteria</taxon>
        <taxon>Pseudomonadati</taxon>
        <taxon>Pseudomonadota</taxon>
        <taxon>Gammaproteobacteria</taxon>
        <taxon>Thiotrichales</taxon>
        <taxon>Piscirickettsiaceae</taxon>
        <taxon>Methylophaga</taxon>
    </lineage>
</organism>
<protein>
    <submittedName>
        <fullName evidence="6">LTXXQ motif protein</fullName>
    </submittedName>
</protein>
<dbReference type="PANTHER" id="PTHR38102:SF1">
    <property type="entry name" value="PERIPLASMIC CHAPERONE SPY"/>
    <property type="match status" value="1"/>
</dbReference>
<name>M7NYK2_9GAMM</name>
<dbReference type="PATRIC" id="fig|1286106.3.peg.2224"/>
<reference evidence="6 7" key="1">
    <citation type="journal article" date="2013" name="Genome Announc.">
        <title>Draft Genome Sequence of Methylophaga lonarensis MPLT, a Haloalkaliphilic (Non-Methane-Utilizing) Methylotroph.</title>
        <authorList>
            <person name="Shetty S.A."/>
            <person name="Marathe N.P."/>
            <person name="Munot H."/>
            <person name="Antony C.P."/>
            <person name="Dhotre D.P."/>
            <person name="Murrell J.C."/>
            <person name="Shouche Y.S."/>
        </authorList>
    </citation>
    <scope>NUCLEOTIDE SEQUENCE [LARGE SCALE GENOMIC DNA]</scope>
    <source>
        <strain evidence="6 7">MPL</strain>
    </source>
</reference>
<accession>M7NYK2</accession>
<keyword evidence="7" id="KW-1185">Reference proteome</keyword>
<evidence type="ECO:0000256" key="2">
    <source>
        <dbReference type="ARBA" id="ARBA00008441"/>
    </source>
</evidence>
<dbReference type="Pfam" id="PF07813">
    <property type="entry name" value="LTXXQ"/>
    <property type="match status" value="1"/>
</dbReference>
<comment type="subcellular location">
    <subcellularLocation>
        <location evidence="1">Periplasm</location>
    </subcellularLocation>
</comment>
<dbReference type="AlphaFoldDB" id="M7NYK2"/>
<keyword evidence="3 5" id="KW-0732">Signal</keyword>
<dbReference type="InterPro" id="IPR052211">
    <property type="entry name" value="Cpx_auxiliary_protein"/>
</dbReference>
<dbReference type="RefSeq" id="WP_009727183.1">
    <property type="nucleotide sequence ID" value="NZ_APHR01000062.1"/>
</dbReference>